<keyword evidence="2" id="KW-1185">Reference proteome</keyword>
<dbReference type="Proteomes" id="UP000095392">
    <property type="component" value="Unassembled WGS sequence"/>
</dbReference>
<proteinExistence type="predicted"/>
<gene>
    <name evidence="1" type="ORF">BFV95_4731</name>
</gene>
<dbReference type="EMBL" id="MIPY01000061">
    <property type="protein sequence ID" value="OES24464.1"/>
    <property type="molecule type" value="Genomic_DNA"/>
</dbReference>
<organism evidence="1 2">
    <name type="scientific">Alteromonas macleodii</name>
    <name type="common">Pseudoalteromonas macleodii</name>
    <dbReference type="NCBI Taxonomy" id="28108"/>
    <lineage>
        <taxon>Bacteria</taxon>
        <taxon>Pseudomonadati</taxon>
        <taxon>Pseudomonadota</taxon>
        <taxon>Gammaproteobacteria</taxon>
        <taxon>Alteromonadales</taxon>
        <taxon>Alteromonadaceae</taxon>
        <taxon>Alteromonas/Salinimonas group</taxon>
        <taxon>Alteromonas</taxon>
    </lineage>
</organism>
<comment type="caution">
    <text evidence="1">The sequence shown here is derived from an EMBL/GenBank/DDBJ whole genome shotgun (WGS) entry which is preliminary data.</text>
</comment>
<accession>A0AB36FMS0</accession>
<evidence type="ECO:0000313" key="1">
    <source>
        <dbReference type="EMBL" id="OES24464.1"/>
    </source>
</evidence>
<reference evidence="1 2" key="1">
    <citation type="submission" date="2016-09" db="EMBL/GenBank/DDBJ databases">
        <title>Draft Genome Sequence of four Alteromonas macleodii strains isolated from copper coupons and grown long-term at elevated copper levels.</title>
        <authorList>
            <person name="Cusick K."/>
            <person name="Dale J."/>
            <person name="Little B."/>
            <person name="Biffinger J."/>
        </authorList>
    </citation>
    <scope>NUCLEOTIDE SEQUENCE [LARGE SCALE GENOMIC DNA]</scope>
    <source>
        <strain evidence="1 2">KCP01</strain>
    </source>
</reference>
<sequence>MAAIAQPLLNKNSDIPQTSALRLCSLRVHPVTIFIDQFPSSNA</sequence>
<dbReference type="AlphaFoldDB" id="A0AB36FMS0"/>
<evidence type="ECO:0000313" key="2">
    <source>
        <dbReference type="Proteomes" id="UP000095392"/>
    </source>
</evidence>
<protein>
    <submittedName>
        <fullName evidence="1">Uncharacterized protein</fullName>
    </submittedName>
</protein>
<name>A0AB36FMS0_ALTMA</name>